<organism evidence="1">
    <name type="scientific">marine sediment metagenome</name>
    <dbReference type="NCBI Taxonomy" id="412755"/>
    <lineage>
        <taxon>unclassified sequences</taxon>
        <taxon>metagenomes</taxon>
        <taxon>ecological metagenomes</taxon>
    </lineage>
</organism>
<proteinExistence type="predicted"/>
<accession>X1S6M4</accession>
<sequence>MLVKVGSCSNCGACCKPPIIIENPMIEFGEDRCKFYVDKRNKRLYGHCLIWGRGRRPITTVRDRFNNKITEEQIVWFNDNCLDYPSAEDLEAGRCPPECSFSFEVIKGGING</sequence>
<gene>
    <name evidence="1" type="ORF">S12H4_36002</name>
</gene>
<protein>
    <submittedName>
        <fullName evidence="1">Uncharacterized protein</fullName>
    </submittedName>
</protein>
<comment type="caution">
    <text evidence="1">The sequence shown here is derived from an EMBL/GenBank/DDBJ whole genome shotgun (WGS) entry which is preliminary data.</text>
</comment>
<dbReference type="AlphaFoldDB" id="X1S6M4"/>
<reference evidence="1" key="1">
    <citation type="journal article" date="2014" name="Front. Microbiol.">
        <title>High frequency of phylogenetically diverse reductive dehalogenase-homologous genes in deep subseafloor sedimentary metagenomes.</title>
        <authorList>
            <person name="Kawai M."/>
            <person name="Futagami T."/>
            <person name="Toyoda A."/>
            <person name="Takaki Y."/>
            <person name="Nishi S."/>
            <person name="Hori S."/>
            <person name="Arai W."/>
            <person name="Tsubouchi T."/>
            <person name="Morono Y."/>
            <person name="Uchiyama I."/>
            <person name="Ito T."/>
            <person name="Fujiyama A."/>
            <person name="Inagaki F."/>
            <person name="Takami H."/>
        </authorList>
    </citation>
    <scope>NUCLEOTIDE SEQUENCE</scope>
    <source>
        <strain evidence="1">Expedition CK06-06</strain>
    </source>
</reference>
<dbReference type="EMBL" id="BARW01021433">
    <property type="protein sequence ID" value="GAI88702.1"/>
    <property type="molecule type" value="Genomic_DNA"/>
</dbReference>
<name>X1S6M4_9ZZZZ</name>
<evidence type="ECO:0000313" key="1">
    <source>
        <dbReference type="EMBL" id="GAI88702.1"/>
    </source>
</evidence>